<dbReference type="InterPro" id="IPR002641">
    <property type="entry name" value="PNPLA_dom"/>
</dbReference>
<feature type="active site" description="Proton acceptor" evidence="2">
    <location>
        <position position="154"/>
    </location>
</feature>
<accession>F4PSM2</accession>
<sequence>MRYLEKVLGIDITTKASMICGTSTGGIIAFGKLERLTNQQLEDLYVGMGKEIMKFSCQNLIKDQSVCNTTEYTKQLGKYFKAGTKTMAFVTTSIKEDESSSNYEPFILSNYCNPKRKIAPKGKFDINVVDALRATSAIPMLFQLPRSNGYEFFDGGLSHNNPTELLYKEANQMFEQDNDTLYLIISFGTGYIKKKKTNNIKKDGADSSSTMTSSTSSTESSTSENQQLDQMLNQLEIDESAIVEQEQEQTVKKLKPGEKIKNFFQKIDNVIEEYARTAKSFVSIVKTLSRVSDSHRAHKRNKEMLADRDNVLYLRFNPQISNQILLNDCSEPALKQMQGDFENGNNDELDHSLFQEIQSIGCPLEYYIHENNQDHLLAKTNLEKRVKENFGHVNIGILRYQLYNILLKYLEKYNIQIVFDKSMIDIQQQHQQKGLNNNNNNMLCVKFTW</sequence>
<name>F4PSM2_CACFS</name>
<organism evidence="5 6">
    <name type="scientific">Cavenderia fasciculata</name>
    <name type="common">Slime mold</name>
    <name type="synonym">Dictyostelium fasciculatum</name>
    <dbReference type="NCBI Taxonomy" id="261658"/>
    <lineage>
        <taxon>Eukaryota</taxon>
        <taxon>Amoebozoa</taxon>
        <taxon>Evosea</taxon>
        <taxon>Eumycetozoa</taxon>
        <taxon>Dictyostelia</taxon>
        <taxon>Acytosteliales</taxon>
        <taxon>Cavenderiaceae</taxon>
        <taxon>Cavenderia</taxon>
    </lineage>
</organism>
<dbReference type="OrthoDB" id="17916at2759"/>
<evidence type="ECO:0000256" key="2">
    <source>
        <dbReference type="PROSITE-ProRule" id="PRU01161"/>
    </source>
</evidence>
<keyword evidence="6" id="KW-1185">Reference proteome</keyword>
<dbReference type="KEGG" id="dfa:DFA_00575"/>
<protein>
    <submittedName>
        <fullName evidence="5">Patatin family protein</fullName>
    </submittedName>
</protein>
<gene>
    <name evidence="5" type="ORF">DFA_00575</name>
</gene>
<keyword evidence="1 2" id="KW-0443">Lipid metabolism</keyword>
<dbReference type="Proteomes" id="UP000007797">
    <property type="component" value="Unassembled WGS sequence"/>
</dbReference>
<feature type="short sequence motif" description="GXSXG" evidence="2">
    <location>
        <begin position="21"/>
        <end position="25"/>
    </location>
</feature>
<dbReference type="Pfam" id="PF01734">
    <property type="entry name" value="Patatin"/>
    <property type="match status" value="1"/>
</dbReference>
<evidence type="ECO:0000313" key="5">
    <source>
        <dbReference type="EMBL" id="EGG20714.1"/>
    </source>
</evidence>
<keyword evidence="2" id="KW-0442">Lipid degradation</keyword>
<keyword evidence="2" id="KW-0378">Hydrolase</keyword>
<dbReference type="SUPFAM" id="SSF52151">
    <property type="entry name" value="FabD/lysophospholipase-like"/>
    <property type="match status" value="1"/>
</dbReference>
<evidence type="ECO:0000313" key="6">
    <source>
        <dbReference type="Proteomes" id="UP000007797"/>
    </source>
</evidence>
<feature type="short sequence motif" description="DGA/G" evidence="2">
    <location>
        <begin position="154"/>
        <end position="156"/>
    </location>
</feature>
<dbReference type="PROSITE" id="PS51635">
    <property type="entry name" value="PNPLA"/>
    <property type="match status" value="1"/>
</dbReference>
<feature type="domain" description="PNPLA" evidence="4">
    <location>
        <begin position="1"/>
        <end position="167"/>
    </location>
</feature>
<dbReference type="AlphaFoldDB" id="F4PSM2"/>
<dbReference type="InterPro" id="IPR016035">
    <property type="entry name" value="Acyl_Trfase/lysoPLipase"/>
</dbReference>
<feature type="region of interest" description="Disordered" evidence="3">
    <location>
        <begin position="200"/>
        <end position="227"/>
    </location>
</feature>
<evidence type="ECO:0000259" key="4">
    <source>
        <dbReference type="PROSITE" id="PS51635"/>
    </source>
</evidence>
<dbReference type="GO" id="GO:0016042">
    <property type="term" value="P:lipid catabolic process"/>
    <property type="evidence" value="ECO:0007669"/>
    <property type="project" value="UniProtKB-UniRule"/>
</dbReference>
<evidence type="ECO:0000256" key="1">
    <source>
        <dbReference type="ARBA" id="ARBA00023098"/>
    </source>
</evidence>
<dbReference type="PANTHER" id="PTHR24185:SF7">
    <property type="entry name" value="PATATIN FAMILY PROTEIN"/>
    <property type="match status" value="1"/>
</dbReference>
<proteinExistence type="predicted"/>
<comment type="caution">
    <text evidence="2">Lacks conserved residue(s) required for the propagation of feature annotation.</text>
</comment>
<dbReference type="GO" id="GO:0016020">
    <property type="term" value="C:membrane"/>
    <property type="evidence" value="ECO:0007669"/>
    <property type="project" value="TreeGrafter"/>
</dbReference>
<feature type="active site" description="Nucleophile" evidence="2">
    <location>
        <position position="23"/>
    </location>
</feature>
<dbReference type="GO" id="GO:0047499">
    <property type="term" value="F:calcium-independent phospholipase A2 activity"/>
    <property type="evidence" value="ECO:0007669"/>
    <property type="project" value="TreeGrafter"/>
</dbReference>
<feature type="compositionally biased region" description="Low complexity" evidence="3">
    <location>
        <begin position="207"/>
        <end position="224"/>
    </location>
</feature>
<dbReference type="RefSeq" id="XP_004358564.1">
    <property type="nucleotide sequence ID" value="XM_004358507.1"/>
</dbReference>
<dbReference type="GeneID" id="14873812"/>
<dbReference type="EMBL" id="GL883010">
    <property type="protein sequence ID" value="EGG20714.1"/>
    <property type="molecule type" value="Genomic_DNA"/>
</dbReference>
<dbReference type="Gene3D" id="3.40.1090.10">
    <property type="entry name" value="Cytosolic phospholipase A2 catalytic domain"/>
    <property type="match status" value="1"/>
</dbReference>
<dbReference type="PANTHER" id="PTHR24185">
    <property type="entry name" value="CALCIUM-INDEPENDENT PHOSPHOLIPASE A2-GAMMA"/>
    <property type="match status" value="1"/>
</dbReference>
<reference evidence="6" key="1">
    <citation type="journal article" date="2011" name="Genome Res.">
        <title>Phylogeny-wide analysis of social amoeba genomes highlights ancient origins for complex intercellular communication.</title>
        <authorList>
            <person name="Heidel A.J."/>
            <person name="Lawal H.M."/>
            <person name="Felder M."/>
            <person name="Schilde C."/>
            <person name="Helps N.R."/>
            <person name="Tunggal B."/>
            <person name="Rivero F."/>
            <person name="John U."/>
            <person name="Schleicher M."/>
            <person name="Eichinger L."/>
            <person name="Platzer M."/>
            <person name="Noegel A.A."/>
            <person name="Schaap P."/>
            <person name="Gloeckner G."/>
        </authorList>
    </citation>
    <scope>NUCLEOTIDE SEQUENCE [LARGE SCALE GENOMIC DNA]</scope>
    <source>
        <strain evidence="6">SH3</strain>
    </source>
</reference>
<evidence type="ECO:0000256" key="3">
    <source>
        <dbReference type="SAM" id="MobiDB-lite"/>
    </source>
</evidence>
<dbReference type="GO" id="GO:0019369">
    <property type="term" value="P:arachidonate metabolic process"/>
    <property type="evidence" value="ECO:0007669"/>
    <property type="project" value="TreeGrafter"/>
</dbReference>